<reference evidence="1 2" key="1">
    <citation type="submission" date="2018-03" db="EMBL/GenBank/DDBJ databases">
        <title>Genomic Encyclopedia of Archaeal and Bacterial Type Strains, Phase II (KMG-II): from individual species to whole genera.</title>
        <authorList>
            <person name="Goeker M."/>
        </authorList>
    </citation>
    <scope>NUCLEOTIDE SEQUENCE [LARGE SCALE GENOMIC DNA]</scope>
    <source>
        <strain evidence="1 2">DSM 43146</strain>
    </source>
</reference>
<evidence type="ECO:0008006" key="3">
    <source>
        <dbReference type="Google" id="ProtNLM"/>
    </source>
</evidence>
<organism evidence="1 2">
    <name type="scientific">Actinoplanes italicus</name>
    <dbReference type="NCBI Taxonomy" id="113567"/>
    <lineage>
        <taxon>Bacteria</taxon>
        <taxon>Bacillati</taxon>
        <taxon>Actinomycetota</taxon>
        <taxon>Actinomycetes</taxon>
        <taxon>Micromonosporales</taxon>
        <taxon>Micromonosporaceae</taxon>
        <taxon>Actinoplanes</taxon>
    </lineage>
</organism>
<proteinExistence type="predicted"/>
<dbReference type="Proteomes" id="UP000239415">
    <property type="component" value="Unassembled WGS sequence"/>
</dbReference>
<gene>
    <name evidence="1" type="ORF">CLV67_11438</name>
</gene>
<keyword evidence="2" id="KW-1185">Reference proteome</keyword>
<accession>A0A2T0K4N2</accession>
<comment type="caution">
    <text evidence="1">The sequence shown here is derived from an EMBL/GenBank/DDBJ whole genome shotgun (WGS) entry which is preliminary data.</text>
</comment>
<sequence length="300" mass="32864">MVFEQAGVLTSRQAISALGRAAVRTNLSQGRWRAVCRGVILTENGHLWPEQQLWVAVLAAGDGARLAGAAAAAAGGVRGMRTEVIDVLVPAARSPTGRLSRLPDDMCPVRVRRTTVLPDEHLQHGLPPRTTVARAVIDAAAWSGSDRAAAGVILGACQQKRVTPEELWQAIAVLPRIRRHKLINATIADACGGAEALSEIDLIALCRRSGLPLPRLQAHRLDVHGRRRFLDAYWADERLHVEVDGAHHMEVEHWADDMLRQNAVWTRGDRILRFPAWLLRTDPATVVAQLREALAIPPRP</sequence>
<protein>
    <recommendedName>
        <fullName evidence="3">Very-short-patch-repair endonuclease</fullName>
    </recommendedName>
</protein>
<dbReference type="AlphaFoldDB" id="A0A2T0K4N2"/>
<name>A0A2T0K4N2_9ACTN</name>
<evidence type="ECO:0000313" key="2">
    <source>
        <dbReference type="Proteomes" id="UP000239415"/>
    </source>
</evidence>
<dbReference type="EMBL" id="PVMZ01000014">
    <property type="protein sequence ID" value="PRX17869.1"/>
    <property type="molecule type" value="Genomic_DNA"/>
</dbReference>
<evidence type="ECO:0000313" key="1">
    <source>
        <dbReference type="EMBL" id="PRX17869.1"/>
    </source>
</evidence>